<feature type="transmembrane region" description="Helical" evidence="15">
    <location>
        <begin position="556"/>
        <end position="578"/>
    </location>
</feature>
<accession>A0A7J6N1J9</accession>
<dbReference type="Gene3D" id="3.60.21.60">
    <property type="match status" value="1"/>
</dbReference>
<comment type="pathway">
    <text evidence="3">Protein modification; protein glycosylation.</text>
</comment>
<dbReference type="SUPFAM" id="SSF54814">
    <property type="entry name" value="Prokaryotic type KH domain (KH-domain type II)"/>
    <property type="match status" value="1"/>
</dbReference>
<dbReference type="Pfam" id="PF02109">
    <property type="entry name" value="DAD"/>
    <property type="match status" value="1"/>
</dbReference>
<evidence type="ECO:0000256" key="7">
    <source>
        <dbReference type="ARBA" id="ARBA00022692"/>
    </source>
</evidence>
<dbReference type="InterPro" id="IPR054300">
    <property type="entry name" value="OB_DPOA2"/>
</dbReference>
<feature type="compositionally biased region" description="Basic and acidic residues" evidence="14">
    <location>
        <begin position="1187"/>
        <end position="1200"/>
    </location>
</feature>
<dbReference type="InterPro" id="IPR007185">
    <property type="entry name" value="DNA_pol_a/d/e_bsu"/>
</dbReference>
<evidence type="ECO:0000256" key="12">
    <source>
        <dbReference type="ARBA" id="ARBA00023242"/>
    </source>
</evidence>
<feature type="compositionally biased region" description="Basic and acidic residues" evidence="14">
    <location>
        <begin position="1207"/>
        <end position="1223"/>
    </location>
</feature>
<protein>
    <recommendedName>
        <fullName evidence="6">DNA polymerase alpha subunit B</fullName>
    </recommendedName>
</protein>
<evidence type="ECO:0000256" key="3">
    <source>
        <dbReference type="ARBA" id="ARBA00004922"/>
    </source>
</evidence>
<evidence type="ECO:0000256" key="4">
    <source>
        <dbReference type="ARBA" id="ARBA00007299"/>
    </source>
</evidence>
<dbReference type="UniPathway" id="UPA00378"/>
<dbReference type="GO" id="GO:0005658">
    <property type="term" value="C:alpha DNA polymerase:primase complex"/>
    <property type="evidence" value="ECO:0007669"/>
    <property type="project" value="TreeGrafter"/>
</dbReference>
<evidence type="ECO:0000256" key="15">
    <source>
        <dbReference type="SAM" id="Phobius"/>
    </source>
</evidence>
<comment type="similarity">
    <text evidence="5">Belongs to the DAD/OST2 family.</text>
</comment>
<evidence type="ECO:0000256" key="1">
    <source>
        <dbReference type="ARBA" id="ARBA00004123"/>
    </source>
</evidence>
<dbReference type="Pfam" id="PF00013">
    <property type="entry name" value="KH_1"/>
    <property type="match status" value="3"/>
</dbReference>
<feature type="compositionally biased region" description="Low complexity" evidence="14">
    <location>
        <begin position="888"/>
        <end position="901"/>
    </location>
</feature>
<evidence type="ECO:0000256" key="6">
    <source>
        <dbReference type="ARBA" id="ARBA00018596"/>
    </source>
</evidence>
<feature type="domain" description="K Homology" evidence="16">
    <location>
        <begin position="662"/>
        <end position="737"/>
    </location>
</feature>
<dbReference type="InterPro" id="IPR004088">
    <property type="entry name" value="KH_dom_type_1"/>
</dbReference>
<dbReference type="GO" id="GO:0008250">
    <property type="term" value="C:oligosaccharyltransferase complex"/>
    <property type="evidence" value="ECO:0007669"/>
    <property type="project" value="InterPro"/>
</dbReference>
<keyword evidence="9" id="KW-0256">Endoplasmic reticulum</keyword>
<dbReference type="InterPro" id="IPR016722">
    <property type="entry name" value="DNA_pol_alpha_bsu"/>
</dbReference>
<feature type="region of interest" description="Disordered" evidence="14">
    <location>
        <begin position="848"/>
        <end position="957"/>
    </location>
</feature>
<keyword evidence="8" id="KW-0235">DNA replication</keyword>
<dbReference type="InterPro" id="IPR009019">
    <property type="entry name" value="KH_sf_prok-type"/>
</dbReference>
<dbReference type="PROSITE" id="PS50084">
    <property type="entry name" value="KH_TYPE_1"/>
    <property type="match status" value="3"/>
</dbReference>
<evidence type="ECO:0000256" key="11">
    <source>
        <dbReference type="ARBA" id="ARBA00023136"/>
    </source>
</evidence>
<evidence type="ECO:0000256" key="5">
    <source>
        <dbReference type="ARBA" id="ARBA00009386"/>
    </source>
</evidence>
<feature type="compositionally biased region" description="Basic and acidic residues" evidence="14">
    <location>
        <begin position="1416"/>
        <end position="1433"/>
    </location>
</feature>
<keyword evidence="13" id="KW-0694">RNA-binding</keyword>
<evidence type="ECO:0000256" key="14">
    <source>
        <dbReference type="SAM" id="MobiDB-lite"/>
    </source>
</evidence>
<proteinExistence type="inferred from homology"/>
<evidence type="ECO:0000256" key="10">
    <source>
        <dbReference type="ARBA" id="ARBA00022989"/>
    </source>
</evidence>
<dbReference type="GO" id="GO:0006270">
    <property type="term" value="P:DNA replication initiation"/>
    <property type="evidence" value="ECO:0007669"/>
    <property type="project" value="TreeGrafter"/>
</dbReference>
<reference evidence="17 18" key="1">
    <citation type="submission" date="2020-04" db="EMBL/GenBank/DDBJ databases">
        <title>Perkinsus chesapeaki whole genome sequence.</title>
        <authorList>
            <person name="Bogema D.R."/>
        </authorList>
    </citation>
    <scope>NUCLEOTIDE SEQUENCE [LARGE SCALE GENOMIC DNA]</scope>
    <source>
        <strain evidence="17">ATCC PRA-425</strain>
    </source>
</reference>
<keyword evidence="11 15" id="KW-0472">Membrane</keyword>
<dbReference type="OrthoDB" id="445566at2759"/>
<keyword evidence="18" id="KW-1185">Reference proteome</keyword>
<evidence type="ECO:0000313" key="17">
    <source>
        <dbReference type="EMBL" id="KAF4677788.1"/>
    </source>
</evidence>
<keyword evidence="10 15" id="KW-1133">Transmembrane helix</keyword>
<dbReference type="Pfam" id="PF25785">
    <property type="entry name" value="TPR"/>
    <property type="match status" value="1"/>
</dbReference>
<dbReference type="EMBL" id="JAAPAO010000008">
    <property type="protein sequence ID" value="KAF4677788.1"/>
    <property type="molecule type" value="Genomic_DNA"/>
</dbReference>
<dbReference type="InterPro" id="IPR003038">
    <property type="entry name" value="DAD/Ost2"/>
</dbReference>
<evidence type="ECO:0000256" key="8">
    <source>
        <dbReference type="ARBA" id="ARBA00022705"/>
    </source>
</evidence>
<feature type="compositionally biased region" description="Basic and acidic residues" evidence="14">
    <location>
        <begin position="1278"/>
        <end position="1290"/>
    </location>
</feature>
<feature type="domain" description="K Homology" evidence="16">
    <location>
        <begin position="740"/>
        <end position="805"/>
    </location>
</feature>
<dbReference type="InterPro" id="IPR057974">
    <property type="entry name" value="NUA/TPR/MLP1-2-like_dom"/>
</dbReference>
<evidence type="ECO:0000259" key="16">
    <source>
        <dbReference type="SMART" id="SM00322"/>
    </source>
</evidence>
<dbReference type="InterPro" id="IPR004087">
    <property type="entry name" value="KH_dom"/>
</dbReference>
<evidence type="ECO:0000256" key="2">
    <source>
        <dbReference type="ARBA" id="ARBA00004477"/>
    </source>
</evidence>
<feature type="domain" description="K Homology" evidence="16">
    <location>
        <begin position="991"/>
        <end position="1059"/>
    </location>
</feature>
<dbReference type="CDD" id="cd00105">
    <property type="entry name" value="KH-I"/>
    <property type="match status" value="1"/>
</dbReference>
<comment type="similarity">
    <text evidence="4">Belongs to the DNA polymerase alpha subunit B family.</text>
</comment>
<dbReference type="Gene3D" id="3.30.1370.10">
    <property type="entry name" value="K Homology domain, type 1"/>
    <property type="match status" value="3"/>
</dbReference>
<organism evidence="17 18">
    <name type="scientific">Perkinsus chesapeaki</name>
    <name type="common">Clam parasite</name>
    <name type="synonym">Perkinsus andrewsi</name>
    <dbReference type="NCBI Taxonomy" id="330153"/>
    <lineage>
        <taxon>Eukaryota</taxon>
        <taxon>Sar</taxon>
        <taxon>Alveolata</taxon>
        <taxon>Perkinsozoa</taxon>
        <taxon>Perkinsea</taxon>
        <taxon>Perkinsida</taxon>
        <taxon>Perkinsidae</taxon>
        <taxon>Perkinsus</taxon>
    </lineage>
</organism>
<keyword evidence="12" id="KW-0539">Nucleus</keyword>
<dbReference type="InterPro" id="IPR036612">
    <property type="entry name" value="KH_dom_type_1_sf"/>
</dbReference>
<dbReference type="Pfam" id="PF04042">
    <property type="entry name" value="DNA_pol_E_B"/>
    <property type="match status" value="1"/>
</dbReference>
<dbReference type="PANTHER" id="PTHR23061">
    <property type="entry name" value="DNA POLYMERASE 2 ALPHA 70 KDA SUBUNIT"/>
    <property type="match status" value="1"/>
</dbReference>
<gene>
    <name evidence="17" type="primary">POLA2</name>
    <name evidence="17" type="ORF">FOL47_010382</name>
</gene>
<dbReference type="GO" id="GO:0003677">
    <property type="term" value="F:DNA binding"/>
    <property type="evidence" value="ECO:0007669"/>
    <property type="project" value="InterPro"/>
</dbReference>
<evidence type="ECO:0000256" key="13">
    <source>
        <dbReference type="PROSITE-ProRule" id="PRU00117"/>
    </source>
</evidence>
<feature type="region of interest" description="Disordered" evidence="14">
    <location>
        <begin position="1150"/>
        <end position="1243"/>
    </location>
</feature>
<dbReference type="GO" id="GO:0003723">
    <property type="term" value="F:RNA binding"/>
    <property type="evidence" value="ECO:0007669"/>
    <property type="project" value="UniProtKB-UniRule"/>
</dbReference>
<feature type="transmembrane region" description="Helical" evidence="15">
    <location>
        <begin position="530"/>
        <end position="550"/>
    </location>
</feature>
<evidence type="ECO:0000313" key="18">
    <source>
        <dbReference type="Proteomes" id="UP000591131"/>
    </source>
</evidence>
<feature type="compositionally biased region" description="Acidic residues" evidence="14">
    <location>
        <begin position="1154"/>
        <end position="1164"/>
    </location>
</feature>
<dbReference type="Proteomes" id="UP000591131">
    <property type="component" value="Unassembled WGS sequence"/>
</dbReference>
<dbReference type="SMART" id="SM00322">
    <property type="entry name" value="KH"/>
    <property type="match status" value="3"/>
</dbReference>
<name>A0A7J6N1J9_PERCH</name>
<sequence>MAAVRTAAQSRFDDPAFQGYRWMDNSVESRREGEASRCAKLYTEVVANANKLYRTLHPEEEDEGDLEIGVFGTQYSQPVLMVGRVCCEADENLQPVPEPLNLNPQSLLLEPIFTGGPGVSGRGRRLVLNVQSLDSYTVFPGCVVGVVGRTSPNSCGSEILAEAMVTGAGEQWVKKDAVNEQTISLEIAHTDGSPIHIVCASGPFQTIKGTAKGGERLDILSKYISDFKPAVLLLMGPFLDADVMEATLFDGVENPVSFEDTFNKAILPRIVKLALGCRETRTHRLVPWLSNSSSLRSDAMAVGFGLELLLIIIPSLNECCFNYPLPQPTLMAMRAYEPWATLAKHLEPMRHVRLGPNPCSIRLNDVTFYVTSADPFKSFTSEILSKAPGNENRPNKIELALEQFVSHRSLFPMSPSPLLIDANKLRAGSLRMPDATGIVVFPSIVHHFSKQIGGRLFLNCGVFTKGTGSGSMLSVFISPGGEKSESIESRVKTEFFSTSRLGIMISDIRSIVGEGWDKYNKMTPQKVKLLDLYIVFLAYLAAMQFSYMWLVGTFPYNSFLSGFWATMGTAALTCCYRIQLLSGRETFKEVGPERAYADYLVCAGYNQGSVEAMTYYRGDRSASSWARSDERMRGHPPYSQSSRRESNSAAGVRGLPDEGNPEVYEIKILVPDTEIRKIIGYRGETVDRLENHNRIKIISANNGNFFPGSQKQERAVRIVGRYRDVLRGLTQIVEMTEDPNDPQIYFVVPQRCVPAIIGTKGARVRGINDRYDTKIEVFTDQEYRCAFATDESVVKCALWKERMPANTRLSKQEKVSAAAMESIDAMAHSHYDSGPFSYNQRVNYEVSGQREPPYRLGRGEPMRSDPPLPRGSFGGHSASNQNPAAYASGRSQSSWGWSQDSYNDNWKRRRSGNAWDTWADDRHRSSSGQQRGGHREEQAPTRHGRIPQWETAEEDRSLREHTRFRSKKPVNETLAVAAAVVKGNEDMMPLQSTIVLPDIPAHAAALIIGGQGSMIRELKESSGANVVVRERGDGPRNVLISGHLSAVHGAMLAVCELIQLAEGKGSDPAAVSHRGGMRSLVAKMLALNQPSCSTAGREEGVGGKEGKTEAVEDAFGDGEEDRPEKRARMLEGVPEMNVEEGSTEQVPEALSQEQNDEVSEEIDTAEIGPPPSSPRGDYEQLALLKPLFEDLSKPPEERIRAATKSSEALDRQNEKEAESHRAEMAALKKSIGTAERDGDLSKKSLRARLSKAKQEKEDCIAEYEKLLQEANREFDKQRESLSKQIERATRQVESVGTKRATAERKSSELEVQNDSLRRKLNDAETQVKVLIKEIQALRSGGHNRSACSTQAELDGTNVDASMMFDSEVSAVMGAAPSKLPASRSVIVLDGVSELRSSNESSNIIGKKARSKTVIMEGERDPTLKRHRSGRPESKTAATPALIPEGQSPPRKRPHWNRKGATPVAERTRSRKAAVNADGSG</sequence>
<comment type="caution">
    <text evidence="17">The sequence shown here is derived from an EMBL/GenBank/DDBJ whole genome shotgun (WGS) entry which is preliminary data.</text>
</comment>
<keyword evidence="7 15" id="KW-0812">Transmembrane</keyword>
<feature type="region of interest" description="Disordered" evidence="14">
    <location>
        <begin position="1278"/>
        <end position="1310"/>
    </location>
</feature>
<evidence type="ECO:0000256" key="9">
    <source>
        <dbReference type="ARBA" id="ARBA00022824"/>
    </source>
</evidence>
<dbReference type="PANTHER" id="PTHR23061:SF12">
    <property type="entry name" value="DNA POLYMERASE ALPHA SUBUNIT B"/>
    <property type="match status" value="1"/>
</dbReference>
<feature type="region of interest" description="Disordered" evidence="14">
    <location>
        <begin position="626"/>
        <end position="656"/>
    </location>
</feature>
<comment type="subcellular location">
    <subcellularLocation>
        <location evidence="2">Endoplasmic reticulum membrane</location>
        <topology evidence="2">Multi-pass membrane protein</topology>
    </subcellularLocation>
    <subcellularLocation>
        <location evidence="1">Nucleus</location>
    </subcellularLocation>
</comment>
<dbReference type="Pfam" id="PF22062">
    <property type="entry name" value="OB_DPOA2"/>
    <property type="match status" value="1"/>
</dbReference>
<dbReference type="SUPFAM" id="SSF54791">
    <property type="entry name" value="Eukaryotic type KH-domain (KH-domain type I)"/>
    <property type="match status" value="2"/>
</dbReference>
<feature type="region of interest" description="Disordered" evidence="14">
    <location>
        <begin position="1396"/>
        <end position="1480"/>
    </location>
</feature>